<reference evidence="5 6" key="1">
    <citation type="journal article" date="2019" name="PLoS ONE">
        <title>Comparative genome analysis indicates high evolutionary potential of pathogenicity genes in Colletotrichum tanaceti.</title>
        <authorList>
            <person name="Lelwala R.V."/>
            <person name="Korhonen P.K."/>
            <person name="Young N.D."/>
            <person name="Scott J.B."/>
            <person name="Ades P.A."/>
            <person name="Gasser R.B."/>
            <person name="Taylor P.W.J."/>
        </authorList>
    </citation>
    <scope>NUCLEOTIDE SEQUENCE [LARGE SCALE GENOMIC DNA]</scope>
    <source>
        <strain evidence="5">BRIP57314</strain>
    </source>
</reference>
<evidence type="ECO:0000259" key="2">
    <source>
        <dbReference type="Pfam" id="PF11707"/>
    </source>
</evidence>
<feature type="region of interest" description="Disordered" evidence="1">
    <location>
        <begin position="863"/>
        <end position="894"/>
    </location>
</feature>
<dbReference type="Proteomes" id="UP000310108">
    <property type="component" value="Unassembled WGS sequence"/>
</dbReference>
<dbReference type="GO" id="GO:0000463">
    <property type="term" value="P:maturation of LSU-rRNA from tricistronic rRNA transcript (SSU-rRNA, 5.8S rRNA, LSU-rRNA)"/>
    <property type="evidence" value="ECO:0007669"/>
    <property type="project" value="TreeGrafter"/>
</dbReference>
<sequence length="1189" mass="133205">MFPGGIGSEIQVGRERDSGRDHSLLHNLFRIDQPNDILTTNTMPKRPSRGIEGADASRKRQKVVHEVPTFEEVNHSRHLQQLLTFDQDQKRSRHGIQSLKVFLDGFNSGDADSNKDRFTTLREYLDAARPRDTSGDAVHLGDIMETWSYSAQINNEAMMSAVPAVLALLLQVASQSLELLPHVLDVARTLLQERQLKLISRCLSAPKGSGYIISPTLRLVREIVALDGGVLAKRVFRARDHTFASFARNLEIRHLGGADGERGGIEDPSKPSVRTNAIKLFLTCLKFLPVEAKKEMLMLKEVFSHLTFLLKDDPPFLILEMLAALKKHVLLDDKLPREVKFRAFNTKTLDRLAGLYAYRHEVDGDDTPSVKEVAHEFLLYTCTTPGAGVLYSGTGLYPKELEDEAAQDVKSLDDYGLERVAWMDKYKDDVAVANFVLSEFIQKLRPWSSLKHSELIVAIFQAAPELVASYFLSNKSFTFEPKLSMTWIGYAAFLFNTVNLPLPPHYGATTGYRRVPPPTSILLDNILPLPLKQRDLVRCLSSKSTLVSFFAIRILVLALQKLDVALKMHREAAESSKSTWEMAARKLVDEFCQKIPDMKEVTKCYKAMAEENVLQREAASRLLLLYYEVIPQVALRANFDVSPFLVNSLTRLDSKAEEPQNQALALMELENLIAIAGFSPGMRWFAKTEGLAASPFVALLKFYIENTQGRSRLKEVLESVAVQHQLVLQQTGLAPLLRAARELKMGGKARNPDLVWEYLDNCAGRCAASPLKYVDLMQESITGDQEKISASLILATMAEQLSFVADKATNKKDLELLSEFLTVLLSCVQTKGETPALINAFAQKMTGVLAGHASAVVPEADKSLLEDDSEEKGAASEDKGVEAQRRKPDTVNGEFDDSSLEAILDVPFGPDEDNSALLKWNFRSIEDLVDEGYAAALIRLLWSEHGSIRQEALTNIMKMAAKFKESTYEEKDQIWLLLSELAESSRVLVTRGPVASPLVSFAISALEVIKNPLHCLYPKVNSFLTRGPVWQHDKVPLAHDILHGAPSDDDRYYTEVSWLLAYLLDSLRTPADLAVYHQKKWFEKIFALAGNPYMRANLRTRILRVLWRATCIEGGSTTLATRFGIVSWLEAQEARCDSASAEDKAERIVADGRETRRLYRALKRRVWETCDQERVGEWSRKGIPSALEA</sequence>
<keyword evidence="6" id="KW-1185">Reference proteome</keyword>
<dbReference type="PANTHER" id="PTHR13500:SF0">
    <property type="entry name" value="NUCLEOLAR PRE-RIBOSOMAL-ASSOCIATED PROTEIN 1"/>
    <property type="match status" value="1"/>
</dbReference>
<dbReference type="InterPro" id="IPR059018">
    <property type="entry name" value="HEAT_URB1"/>
</dbReference>
<evidence type="ECO:0000259" key="3">
    <source>
        <dbReference type="Pfam" id="PF16201"/>
    </source>
</evidence>
<dbReference type="GO" id="GO:0005730">
    <property type="term" value="C:nucleolus"/>
    <property type="evidence" value="ECO:0007669"/>
    <property type="project" value="TreeGrafter"/>
</dbReference>
<feature type="region of interest" description="Disordered" evidence="1">
    <location>
        <begin position="37"/>
        <end position="59"/>
    </location>
</feature>
<proteinExistence type="predicted"/>
<evidence type="ECO:0000256" key="1">
    <source>
        <dbReference type="SAM" id="MobiDB-lite"/>
    </source>
</evidence>
<dbReference type="OrthoDB" id="72892at2759"/>
<feature type="domain" description="URB1 C-terminal" evidence="3">
    <location>
        <begin position="935"/>
        <end position="1128"/>
    </location>
</feature>
<gene>
    <name evidence="5" type="ORF">CTA1_3290</name>
</gene>
<feature type="compositionally biased region" description="Basic and acidic residues" evidence="1">
    <location>
        <begin position="863"/>
        <end position="889"/>
    </location>
</feature>
<dbReference type="GO" id="GO:0000466">
    <property type="term" value="P:maturation of 5.8S rRNA from tricistronic rRNA transcript (SSU-rRNA, 5.8S rRNA, LSU-rRNA)"/>
    <property type="evidence" value="ECO:0007669"/>
    <property type="project" value="TreeGrafter"/>
</dbReference>
<accession>A0A4U6X6C8</accession>
<evidence type="ECO:0000259" key="4">
    <source>
        <dbReference type="Pfam" id="PF26140"/>
    </source>
</evidence>
<dbReference type="InterPro" id="IPR039844">
    <property type="entry name" value="URB1"/>
</dbReference>
<dbReference type="AlphaFoldDB" id="A0A4U6X6C8"/>
<dbReference type="EMBL" id="PJEX01000381">
    <property type="protein sequence ID" value="TKW50563.1"/>
    <property type="molecule type" value="Genomic_DNA"/>
</dbReference>
<dbReference type="InterPro" id="IPR021714">
    <property type="entry name" value="URB1_N"/>
</dbReference>
<dbReference type="InterPro" id="IPR016024">
    <property type="entry name" value="ARM-type_fold"/>
</dbReference>
<protein>
    <recommendedName>
        <fullName evidence="7">Nucleolar pre-ribosomal-associated protein 1</fullName>
    </recommendedName>
</protein>
<evidence type="ECO:0000313" key="6">
    <source>
        <dbReference type="Proteomes" id="UP000310108"/>
    </source>
</evidence>
<dbReference type="STRING" id="1306861.A0A4U6X6C8"/>
<feature type="domain" description="URB1 N-terminal" evidence="2">
    <location>
        <begin position="141"/>
        <end position="490"/>
    </location>
</feature>
<dbReference type="SUPFAM" id="SSF48371">
    <property type="entry name" value="ARM repeat"/>
    <property type="match status" value="1"/>
</dbReference>
<dbReference type="Pfam" id="PF26140">
    <property type="entry name" value="HEAT_URB1"/>
    <property type="match status" value="1"/>
</dbReference>
<feature type="domain" description="URB1 central HEAT repeat" evidence="4">
    <location>
        <begin position="679"/>
        <end position="854"/>
    </location>
</feature>
<evidence type="ECO:0000313" key="5">
    <source>
        <dbReference type="EMBL" id="TKW50563.1"/>
    </source>
</evidence>
<organism evidence="5 6">
    <name type="scientific">Colletotrichum tanaceti</name>
    <dbReference type="NCBI Taxonomy" id="1306861"/>
    <lineage>
        <taxon>Eukaryota</taxon>
        <taxon>Fungi</taxon>
        <taxon>Dikarya</taxon>
        <taxon>Ascomycota</taxon>
        <taxon>Pezizomycotina</taxon>
        <taxon>Sordariomycetes</taxon>
        <taxon>Hypocreomycetidae</taxon>
        <taxon>Glomerellales</taxon>
        <taxon>Glomerellaceae</taxon>
        <taxon>Colletotrichum</taxon>
        <taxon>Colletotrichum destructivum species complex</taxon>
    </lineage>
</organism>
<dbReference type="InterPro" id="IPR032436">
    <property type="entry name" value="URB1_C"/>
</dbReference>
<evidence type="ECO:0008006" key="7">
    <source>
        <dbReference type="Google" id="ProtNLM"/>
    </source>
</evidence>
<name>A0A4U6X6C8_9PEZI</name>
<dbReference type="Pfam" id="PF11707">
    <property type="entry name" value="Npa1"/>
    <property type="match status" value="1"/>
</dbReference>
<comment type="caution">
    <text evidence="5">The sequence shown here is derived from an EMBL/GenBank/DDBJ whole genome shotgun (WGS) entry which is preliminary data.</text>
</comment>
<dbReference type="Pfam" id="PF16201">
    <property type="entry name" value="NopRA1"/>
    <property type="match status" value="1"/>
</dbReference>
<dbReference type="PANTHER" id="PTHR13500">
    <property type="entry name" value="NUCLEOLAR PRERIBOSOMAL-ASSOCIATED PROTEIN 1"/>
    <property type="match status" value="1"/>
</dbReference>